<name>A0ABR1FIL7_AURAN</name>
<evidence type="ECO:0000313" key="2">
    <source>
        <dbReference type="Proteomes" id="UP001363151"/>
    </source>
</evidence>
<comment type="caution">
    <text evidence="1">The sequence shown here is derived from an EMBL/GenBank/DDBJ whole genome shotgun (WGS) entry which is preliminary data.</text>
</comment>
<dbReference type="InterPro" id="IPR011989">
    <property type="entry name" value="ARM-like"/>
</dbReference>
<sequence>MDLASAIAALQANDDATADAAYVLWDLVYPETLEDLTAIRANKVAIRQAGGIPLLVAQLEHGASLSRFNALGVLRQLAWDDEAESKFAILESGAVPLLVAMVESGLLGEKEQAAAALAYLARDSEACCLAIRDAGGIPPLVALVKRGDDGRFHACQAFYCLCANNAADMVAVALEFGVDAIFELARRGRMTVGPTRLGAPGSKRKAALVVAALLRDCVPGFKLAPRDIKMAIGSFF</sequence>
<dbReference type="SUPFAM" id="SSF48371">
    <property type="entry name" value="ARM repeat"/>
    <property type="match status" value="1"/>
</dbReference>
<accession>A0ABR1FIL7</accession>
<dbReference type="PANTHER" id="PTHR23315">
    <property type="entry name" value="U BOX DOMAIN-CONTAINING"/>
    <property type="match status" value="1"/>
</dbReference>
<organism evidence="1 2">
    <name type="scientific">Aureococcus anophagefferens</name>
    <name type="common">Harmful bloom alga</name>
    <dbReference type="NCBI Taxonomy" id="44056"/>
    <lineage>
        <taxon>Eukaryota</taxon>
        <taxon>Sar</taxon>
        <taxon>Stramenopiles</taxon>
        <taxon>Ochrophyta</taxon>
        <taxon>Pelagophyceae</taxon>
        <taxon>Pelagomonadales</taxon>
        <taxon>Pelagomonadaceae</taxon>
        <taxon>Aureococcus</taxon>
    </lineage>
</organism>
<evidence type="ECO:0008006" key="3">
    <source>
        <dbReference type="Google" id="ProtNLM"/>
    </source>
</evidence>
<dbReference type="Pfam" id="PF00514">
    <property type="entry name" value="Arm"/>
    <property type="match status" value="1"/>
</dbReference>
<dbReference type="InterPro" id="IPR000225">
    <property type="entry name" value="Armadillo"/>
</dbReference>
<dbReference type="InterPro" id="IPR016024">
    <property type="entry name" value="ARM-type_fold"/>
</dbReference>
<protein>
    <recommendedName>
        <fullName evidence="3">Armadillo repeat-containing domain-containing protein</fullName>
    </recommendedName>
</protein>
<dbReference type="PANTHER" id="PTHR23315:SF7">
    <property type="entry name" value="U-BOX DOMAIN-CONTAINING PROTEIN 4"/>
    <property type="match status" value="1"/>
</dbReference>
<dbReference type="SMART" id="SM00185">
    <property type="entry name" value="ARM"/>
    <property type="match status" value="3"/>
</dbReference>
<proteinExistence type="predicted"/>
<gene>
    <name evidence="1" type="ORF">SO694_00072179</name>
</gene>
<dbReference type="Gene3D" id="1.25.10.10">
    <property type="entry name" value="Leucine-rich Repeat Variant"/>
    <property type="match status" value="1"/>
</dbReference>
<reference evidence="1 2" key="1">
    <citation type="submission" date="2024-03" db="EMBL/GenBank/DDBJ databases">
        <title>Aureococcus anophagefferens CCMP1851 and Kratosvirus quantuckense: Draft genome of a second virus-susceptible host strain in the model system.</title>
        <authorList>
            <person name="Chase E."/>
            <person name="Truchon A.R."/>
            <person name="Schepens W."/>
            <person name="Wilhelm S.W."/>
        </authorList>
    </citation>
    <scope>NUCLEOTIDE SEQUENCE [LARGE SCALE GENOMIC DNA]</scope>
    <source>
        <strain evidence="1 2">CCMP1851</strain>
    </source>
</reference>
<evidence type="ECO:0000313" key="1">
    <source>
        <dbReference type="EMBL" id="KAK7231417.1"/>
    </source>
</evidence>
<dbReference type="EMBL" id="JBBJCI010000416">
    <property type="protein sequence ID" value="KAK7231417.1"/>
    <property type="molecule type" value="Genomic_DNA"/>
</dbReference>
<keyword evidence="2" id="KW-1185">Reference proteome</keyword>
<dbReference type="Proteomes" id="UP001363151">
    <property type="component" value="Unassembled WGS sequence"/>
</dbReference>